<dbReference type="CDD" id="cd11386">
    <property type="entry name" value="MCP_signal"/>
    <property type="match status" value="1"/>
</dbReference>
<evidence type="ECO:0000256" key="4">
    <source>
        <dbReference type="PROSITE-ProRule" id="PRU00284"/>
    </source>
</evidence>
<keyword evidence="11" id="KW-1185">Reference proteome</keyword>
<evidence type="ECO:0000259" key="8">
    <source>
        <dbReference type="PROSITE" id="PS50111"/>
    </source>
</evidence>
<keyword evidence="7" id="KW-0812">Transmembrane</keyword>
<dbReference type="EMBL" id="AMZO01000019">
    <property type="protein sequence ID" value="ELR65355.1"/>
    <property type="molecule type" value="Genomic_DNA"/>
</dbReference>
<dbReference type="SMART" id="SM01358">
    <property type="entry name" value="HBM"/>
    <property type="match status" value="1"/>
</dbReference>
<dbReference type="PRINTS" id="PR00260">
    <property type="entry name" value="CHEMTRNSDUCR"/>
</dbReference>
<accession>L8J911</accession>
<dbReference type="GO" id="GO:0016020">
    <property type="term" value="C:membrane"/>
    <property type="evidence" value="ECO:0007669"/>
    <property type="project" value="UniProtKB-SubCell"/>
</dbReference>
<feature type="region of interest" description="Disordered" evidence="6">
    <location>
        <begin position="347"/>
        <end position="367"/>
    </location>
</feature>
<dbReference type="PANTHER" id="PTHR32089">
    <property type="entry name" value="METHYL-ACCEPTING CHEMOTAXIS PROTEIN MCPB"/>
    <property type="match status" value="1"/>
</dbReference>
<dbReference type="InterPro" id="IPR004089">
    <property type="entry name" value="MCPsignal_dom"/>
</dbReference>
<dbReference type="Proteomes" id="UP000011134">
    <property type="component" value="Unassembled WGS sequence"/>
</dbReference>
<evidence type="ECO:0000259" key="9">
    <source>
        <dbReference type="PROSITE" id="PS50885"/>
    </source>
</evidence>
<feature type="transmembrane region" description="Helical" evidence="7">
    <location>
        <begin position="258"/>
        <end position="277"/>
    </location>
</feature>
<evidence type="ECO:0000256" key="3">
    <source>
        <dbReference type="ARBA" id="ARBA00029447"/>
    </source>
</evidence>
<comment type="similarity">
    <text evidence="3">Belongs to the methyl-accepting chemotaxis (MCP) protein family.</text>
</comment>
<sequence>MKIKHKLMGLTALAVSALLVVLGMSWFANERAIRIENASAAVSHLEVTLLNLRRNEKDFLMRMDLKYQGKFQKNYDSFQSQLSTLKSELDSLSIAIPSLDALPGAMHNYHKGMMALIQGYQTLGLTPEQGLKREFITRAEALAESASEQRLDILAASSLIQAAKLFMVTGNEDFLKGFRNTAEYYGPTLQQDFGSIYTNFSSTAEQIIRQYQTVGLNHKQGLRGDIRSQSHSVEKVFSEVVEQLEAKVEAERSMTAKAISFAVVVVMAMLIGLSWLISQSIQRRVAGLSNLMATIARNNDLTQRADEQGSDELADMARNFNGLLSSLRGLVGNVQEAVTELGAASEQLQRRSHESEEAMGKQQAETDSVATAITEMGVTIREIASNTENAAANADRSHNGAQEGLGEVTATKERIRSLSDELSETSEEVASLSTLSGNIGSVLDVIKDIAEQTNLLALNAAIEAARAGEQGRGFAVVADEVRSLAMRTRQSTEEITTIIASLQEQTDQVVVHISRCREQGEMSVSQADSAEDKINQIMADMQTIMDTSTQIAAAVEQQSLVSEEIGQNVTSIRDITNLNSTVAHENAQAANAVANQASSLDQAIAEYRV</sequence>
<evidence type="ECO:0000313" key="10">
    <source>
        <dbReference type="EMBL" id="ELR65355.1"/>
    </source>
</evidence>
<dbReference type="SMART" id="SM00304">
    <property type="entry name" value="HAMP"/>
    <property type="match status" value="1"/>
</dbReference>
<feature type="compositionally biased region" description="Basic and acidic residues" evidence="6">
    <location>
        <begin position="348"/>
        <end position="359"/>
    </location>
</feature>
<comment type="subcellular location">
    <subcellularLocation>
        <location evidence="1">Membrane</location>
    </subcellularLocation>
</comment>
<dbReference type="AlphaFoldDB" id="L8J911"/>
<comment type="caution">
    <text evidence="10">The sequence shown here is derived from an EMBL/GenBank/DDBJ whole genome shotgun (WGS) entry which is preliminary data.</text>
</comment>
<dbReference type="PANTHER" id="PTHR32089:SF112">
    <property type="entry name" value="LYSOZYME-LIKE PROTEIN-RELATED"/>
    <property type="match status" value="1"/>
</dbReference>
<protein>
    <submittedName>
        <fullName evidence="10">Methyl-accepting chemotaxis protein I</fullName>
    </submittedName>
</protein>
<feature type="coiled-coil region" evidence="5">
    <location>
        <begin position="408"/>
        <end position="435"/>
    </location>
</feature>
<dbReference type="PATRIC" id="fig|1056511.3.peg.2636"/>
<keyword evidence="7" id="KW-0472">Membrane</keyword>
<dbReference type="InterPro" id="IPR032255">
    <property type="entry name" value="HBM"/>
</dbReference>
<dbReference type="GO" id="GO:0006935">
    <property type="term" value="P:chemotaxis"/>
    <property type="evidence" value="ECO:0007669"/>
    <property type="project" value="InterPro"/>
</dbReference>
<dbReference type="FunFam" id="1.10.287.950:FF:000001">
    <property type="entry name" value="Methyl-accepting chemotaxis sensory transducer"/>
    <property type="match status" value="1"/>
</dbReference>
<dbReference type="RefSeq" id="WP_007466370.1">
    <property type="nucleotide sequence ID" value="NZ_AMZO01000019.1"/>
</dbReference>
<evidence type="ECO:0000256" key="1">
    <source>
        <dbReference type="ARBA" id="ARBA00004370"/>
    </source>
</evidence>
<dbReference type="SUPFAM" id="SSF58104">
    <property type="entry name" value="Methyl-accepting chemotaxis protein (MCP) signaling domain"/>
    <property type="match status" value="1"/>
</dbReference>
<keyword evidence="5" id="KW-0175">Coiled coil</keyword>
<evidence type="ECO:0000256" key="6">
    <source>
        <dbReference type="SAM" id="MobiDB-lite"/>
    </source>
</evidence>
<proteinExistence type="inferred from homology"/>
<dbReference type="PROSITE" id="PS50111">
    <property type="entry name" value="CHEMOTAXIS_TRANSDUC_2"/>
    <property type="match status" value="1"/>
</dbReference>
<dbReference type="PROSITE" id="PS50885">
    <property type="entry name" value="HAMP"/>
    <property type="match status" value="1"/>
</dbReference>
<dbReference type="GO" id="GO:0007165">
    <property type="term" value="P:signal transduction"/>
    <property type="evidence" value="ECO:0007669"/>
    <property type="project" value="UniProtKB-KW"/>
</dbReference>
<dbReference type="Gene3D" id="1.10.287.950">
    <property type="entry name" value="Methyl-accepting chemotaxis protein"/>
    <property type="match status" value="1"/>
</dbReference>
<evidence type="ECO:0000256" key="2">
    <source>
        <dbReference type="ARBA" id="ARBA00023224"/>
    </source>
</evidence>
<dbReference type="Pfam" id="PF00672">
    <property type="entry name" value="HAMP"/>
    <property type="match status" value="1"/>
</dbReference>
<dbReference type="OrthoDB" id="8724845at2"/>
<dbReference type="GO" id="GO:0004888">
    <property type="term" value="F:transmembrane signaling receptor activity"/>
    <property type="evidence" value="ECO:0007669"/>
    <property type="project" value="InterPro"/>
</dbReference>
<feature type="domain" description="HAMP" evidence="9">
    <location>
        <begin position="279"/>
        <end position="332"/>
    </location>
</feature>
<gene>
    <name evidence="10" type="ORF">C942_01143</name>
</gene>
<evidence type="ECO:0000256" key="7">
    <source>
        <dbReference type="SAM" id="Phobius"/>
    </source>
</evidence>
<dbReference type="Pfam" id="PF00015">
    <property type="entry name" value="MCPsignal"/>
    <property type="match status" value="1"/>
</dbReference>
<dbReference type="InterPro" id="IPR004090">
    <property type="entry name" value="Chemotax_Me-accpt_rcpt"/>
</dbReference>
<keyword evidence="2 4" id="KW-0807">Transducer</keyword>
<dbReference type="InterPro" id="IPR003660">
    <property type="entry name" value="HAMP_dom"/>
</dbReference>
<dbReference type="SMART" id="SM00283">
    <property type="entry name" value="MA"/>
    <property type="match status" value="1"/>
</dbReference>
<evidence type="ECO:0000313" key="11">
    <source>
        <dbReference type="Proteomes" id="UP000011134"/>
    </source>
</evidence>
<keyword evidence="7" id="KW-1133">Transmembrane helix</keyword>
<reference evidence="10 11" key="1">
    <citation type="submission" date="2012-12" db="EMBL/GenBank/DDBJ databases">
        <title>Genome Assembly of Photobacterium sp. AK15.</title>
        <authorList>
            <person name="Khatri I."/>
            <person name="Vaidya B."/>
            <person name="Srinivas T.N.R."/>
            <person name="Subramanian S."/>
            <person name="Pinnaka A."/>
        </authorList>
    </citation>
    <scope>NUCLEOTIDE SEQUENCE [LARGE SCALE GENOMIC DNA]</scope>
    <source>
        <strain evidence="10 11">AK15</strain>
    </source>
</reference>
<name>L8J911_9GAMM</name>
<dbReference type="CDD" id="cd06225">
    <property type="entry name" value="HAMP"/>
    <property type="match status" value="1"/>
</dbReference>
<organism evidence="10 11">
    <name type="scientific">Photobacterium marinum</name>
    <dbReference type="NCBI Taxonomy" id="1056511"/>
    <lineage>
        <taxon>Bacteria</taxon>
        <taxon>Pseudomonadati</taxon>
        <taxon>Pseudomonadota</taxon>
        <taxon>Gammaproteobacteria</taxon>
        <taxon>Vibrionales</taxon>
        <taxon>Vibrionaceae</taxon>
        <taxon>Photobacterium</taxon>
    </lineage>
</organism>
<feature type="domain" description="Methyl-accepting transducer" evidence="8">
    <location>
        <begin position="337"/>
        <end position="573"/>
    </location>
</feature>
<evidence type="ECO:0000256" key="5">
    <source>
        <dbReference type="SAM" id="Coils"/>
    </source>
</evidence>